<feature type="coiled-coil region" evidence="5">
    <location>
        <begin position="383"/>
        <end position="417"/>
    </location>
</feature>
<accession>A0A075B148</accession>
<evidence type="ECO:0000313" key="10">
    <source>
        <dbReference type="Proteomes" id="UP000030755"/>
    </source>
</evidence>
<dbReference type="GO" id="GO:0030317">
    <property type="term" value="P:flagellated sperm motility"/>
    <property type="evidence" value="ECO:0007669"/>
    <property type="project" value="InterPro"/>
</dbReference>
<feature type="domain" description="Ion transport" evidence="7">
    <location>
        <begin position="185"/>
        <end position="319"/>
    </location>
</feature>
<organism evidence="8 10">
    <name type="scientific">Rozella allomycis (strain CSF55)</name>
    <dbReference type="NCBI Taxonomy" id="988480"/>
    <lineage>
        <taxon>Eukaryota</taxon>
        <taxon>Fungi</taxon>
        <taxon>Fungi incertae sedis</taxon>
        <taxon>Cryptomycota</taxon>
        <taxon>Cryptomycota incertae sedis</taxon>
        <taxon>Rozella</taxon>
    </lineage>
</organism>
<feature type="transmembrane region" description="Helical" evidence="6">
    <location>
        <begin position="224"/>
        <end position="244"/>
    </location>
</feature>
<protein>
    <submittedName>
        <fullName evidence="8">Ion transport domain-containing protein</fullName>
    </submittedName>
</protein>
<dbReference type="HOGENOM" id="CLU_612739_0_0_1"/>
<reference evidence="11" key="2">
    <citation type="journal article" date="2018" name="Nat. Microbiol.">
        <title>Leveraging single-cell genomics to expand the fungal tree of life.</title>
        <authorList>
            <person name="Ahrendt S.R."/>
            <person name="Quandt C.A."/>
            <person name="Ciobanu D."/>
            <person name="Clum A."/>
            <person name="Salamov A."/>
            <person name="Andreopoulos B."/>
            <person name="Cheng J.F."/>
            <person name="Woyke T."/>
            <person name="Pelin A."/>
            <person name="Henrissat B."/>
            <person name="Reynolds N.K."/>
            <person name="Benny G.L."/>
            <person name="Smith M.E."/>
            <person name="James T.Y."/>
            <person name="Grigoriev I.V."/>
        </authorList>
    </citation>
    <scope>NUCLEOTIDE SEQUENCE [LARGE SCALE GENOMIC DNA]</scope>
    <source>
        <strain evidence="11">CSF55</strain>
    </source>
</reference>
<evidence type="ECO:0000313" key="9">
    <source>
        <dbReference type="EMBL" id="RKP18035.1"/>
    </source>
</evidence>
<feature type="transmembrane region" description="Helical" evidence="6">
    <location>
        <begin position="256"/>
        <end position="274"/>
    </location>
</feature>
<name>A0A075B148_ROZAC</name>
<dbReference type="Gene3D" id="1.10.287.70">
    <property type="match status" value="1"/>
</dbReference>
<keyword evidence="5" id="KW-0175">Coiled coil</keyword>
<dbReference type="PANTHER" id="PTHR47077:SF1">
    <property type="entry name" value="CATION CHANNEL SPERM-ASSOCIATED PROTEIN 4"/>
    <property type="match status" value="1"/>
</dbReference>
<dbReference type="OrthoDB" id="416585at2759"/>
<dbReference type="PANTHER" id="PTHR47077">
    <property type="entry name" value="ION_TRANS DOMAIN-CONTAINING PROTEIN"/>
    <property type="match status" value="1"/>
</dbReference>
<evidence type="ECO:0000256" key="5">
    <source>
        <dbReference type="SAM" id="Coils"/>
    </source>
</evidence>
<keyword evidence="3 6" id="KW-1133">Transmembrane helix</keyword>
<dbReference type="EMBL" id="KE560613">
    <property type="protein sequence ID" value="EPZ36251.1"/>
    <property type="molecule type" value="Genomic_DNA"/>
</dbReference>
<dbReference type="GO" id="GO:0036128">
    <property type="term" value="C:CatSper complex"/>
    <property type="evidence" value="ECO:0007669"/>
    <property type="project" value="InterPro"/>
</dbReference>
<dbReference type="AlphaFoldDB" id="A0A075B148"/>
<keyword evidence="4 6" id="KW-0472">Membrane</keyword>
<evidence type="ECO:0000256" key="1">
    <source>
        <dbReference type="ARBA" id="ARBA00004141"/>
    </source>
</evidence>
<gene>
    <name evidence="8" type="ORF">O9G_004233</name>
    <name evidence="9" type="ORF">ROZALSC1DRAFT_30222</name>
</gene>
<feature type="coiled-coil region" evidence="5">
    <location>
        <begin position="321"/>
        <end position="355"/>
    </location>
</feature>
<dbReference type="SUPFAM" id="SSF81324">
    <property type="entry name" value="Voltage-gated potassium channels"/>
    <property type="match status" value="1"/>
</dbReference>
<dbReference type="EMBL" id="ML005583">
    <property type="protein sequence ID" value="RKP18035.1"/>
    <property type="molecule type" value="Genomic_DNA"/>
</dbReference>
<evidence type="ECO:0000313" key="8">
    <source>
        <dbReference type="EMBL" id="EPZ36251.1"/>
    </source>
</evidence>
<evidence type="ECO:0000259" key="7">
    <source>
        <dbReference type="Pfam" id="PF00520"/>
    </source>
</evidence>
<dbReference type="Pfam" id="PF00520">
    <property type="entry name" value="Ion_trans"/>
    <property type="match status" value="1"/>
</dbReference>
<dbReference type="Proteomes" id="UP000281549">
    <property type="component" value="Unassembled WGS sequence"/>
</dbReference>
<dbReference type="GO" id="GO:0006814">
    <property type="term" value="P:sodium ion transport"/>
    <property type="evidence" value="ECO:0007669"/>
    <property type="project" value="TreeGrafter"/>
</dbReference>
<reference evidence="8 10" key="1">
    <citation type="journal article" date="2013" name="Curr. Biol.">
        <title>Shared signatures of parasitism and phylogenomics unite Cryptomycota and microsporidia.</title>
        <authorList>
            <person name="James T.Y."/>
            <person name="Pelin A."/>
            <person name="Bonen L."/>
            <person name="Ahrendt S."/>
            <person name="Sain D."/>
            <person name="Corradi N."/>
            <person name="Stajich J.E."/>
        </authorList>
    </citation>
    <scope>NUCLEOTIDE SEQUENCE [LARGE SCALE GENOMIC DNA]</scope>
    <source>
        <strain evidence="8">CSF55</strain>
        <strain evidence="8">CSF55</strain>
    </source>
</reference>
<sequence length="447" mass="50449">MPLSGQQSLVSTTNGSDIPLKANSKFETEEEEVAPHAFKLPKVNVSEETYDSIINGFDNAVRRTLILPVDEQPVGNVTGSYVSSIVKGYEKIRGKIFNQAQKILFLKNEGQFLNFLNIVDIDDNTFKSQITRDLAGRLISDDGGNISECGISGPPSGPYVVSQQSECHPNLGECFSGNIYNGSPFQALSSGRILRLFRVFRAFRALRSMDAFKGMQSLPDMANIVFLLLIVMFIYAVTGVTLFGDDLPYYFKDLGTAFYSLFVCITQDGWINIFNALEDKGQFTAAAIYFCSFIIIGAFIFANLVVAVVVTNMENAYKYLKKQELQKKRKLKTRVENVSKKVAKETRNVSEVNQKIYEEQIPFEVPTFEKISGHKLERYFTLLSIVEENMNEYQTLKEQLEGILDELKDVIENNDEEGILEDSDFDLSEDPMTERDIVSEMIMTMQK</sequence>
<dbReference type="InterPro" id="IPR028744">
    <property type="entry name" value="CatSper4"/>
</dbReference>
<keyword evidence="2 6" id="KW-0812">Transmembrane</keyword>
<dbReference type="GO" id="GO:0005245">
    <property type="term" value="F:voltage-gated calcium channel activity"/>
    <property type="evidence" value="ECO:0007669"/>
    <property type="project" value="TreeGrafter"/>
</dbReference>
<dbReference type="Proteomes" id="UP000030755">
    <property type="component" value="Unassembled WGS sequence"/>
</dbReference>
<evidence type="ECO:0000256" key="4">
    <source>
        <dbReference type="ARBA" id="ARBA00023136"/>
    </source>
</evidence>
<dbReference type="STRING" id="988480.A0A075B148"/>
<dbReference type="InterPro" id="IPR005821">
    <property type="entry name" value="Ion_trans_dom"/>
</dbReference>
<proteinExistence type="predicted"/>
<evidence type="ECO:0000256" key="6">
    <source>
        <dbReference type="SAM" id="Phobius"/>
    </source>
</evidence>
<dbReference type="GO" id="GO:0005227">
    <property type="term" value="F:calcium-activated cation channel activity"/>
    <property type="evidence" value="ECO:0007669"/>
    <property type="project" value="InterPro"/>
</dbReference>
<keyword evidence="10" id="KW-1185">Reference proteome</keyword>
<comment type="subcellular location">
    <subcellularLocation>
        <location evidence="1">Membrane</location>
        <topology evidence="1">Multi-pass membrane protein</topology>
    </subcellularLocation>
</comment>
<evidence type="ECO:0000256" key="3">
    <source>
        <dbReference type="ARBA" id="ARBA00022989"/>
    </source>
</evidence>
<evidence type="ECO:0000256" key="2">
    <source>
        <dbReference type="ARBA" id="ARBA00022692"/>
    </source>
</evidence>
<evidence type="ECO:0000313" key="11">
    <source>
        <dbReference type="Proteomes" id="UP000281549"/>
    </source>
</evidence>
<reference evidence="9" key="3">
    <citation type="submission" date="2018-08" db="EMBL/GenBank/DDBJ databases">
        <title>Leveraging single-cell genomics to expand the Fungal Tree of Life.</title>
        <authorList>
            <consortium name="DOE Joint Genome Institute"/>
            <person name="Ahrendt S.R."/>
            <person name="Quandt C.A."/>
            <person name="Ciobanu D."/>
            <person name="Clum A."/>
            <person name="Salamov A."/>
            <person name="Andreopoulos B."/>
            <person name="Cheng J.-F."/>
            <person name="Woyke T."/>
            <person name="Pelin A."/>
            <person name="Henrissat B."/>
            <person name="Reynolds N."/>
            <person name="Benny G.L."/>
            <person name="Smith M.E."/>
            <person name="James T.Y."/>
            <person name="Grigoriev I.V."/>
        </authorList>
    </citation>
    <scope>NUCLEOTIDE SEQUENCE</scope>
    <source>
        <strain evidence="9">CSF55</strain>
    </source>
</reference>
<feature type="transmembrane region" description="Helical" evidence="6">
    <location>
        <begin position="286"/>
        <end position="310"/>
    </location>
</feature>